<keyword evidence="1" id="KW-1133">Transmembrane helix</keyword>
<evidence type="ECO:0000256" key="1">
    <source>
        <dbReference type="SAM" id="Phobius"/>
    </source>
</evidence>
<keyword evidence="1" id="KW-0472">Membrane</keyword>
<keyword evidence="3" id="KW-1185">Reference proteome</keyword>
<accession>A0ABQ8J261</accession>
<keyword evidence="1" id="KW-0812">Transmembrane</keyword>
<name>A0ABQ8J261_DERPT</name>
<proteinExistence type="predicted"/>
<dbReference type="Proteomes" id="UP000887458">
    <property type="component" value="Unassembled WGS sequence"/>
</dbReference>
<protein>
    <submittedName>
        <fullName evidence="2">Uncharacterized protein</fullName>
    </submittedName>
</protein>
<reference evidence="2 3" key="1">
    <citation type="journal article" date="2018" name="J. Allergy Clin. Immunol.">
        <title>High-quality assembly of Dermatophagoides pteronyssinus genome and transcriptome reveals a wide range of novel allergens.</title>
        <authorList>
            <person name="Liu X.Y."/>
            <person name="Yang K.Y."/>
            <person name="Wang M.Q."/>
            <person name="Kwok J.S."/>
            <person name="Zeng X."/>
            <person name="Yang Z."/>
            <person name="Xiao X.J."/>
            <person name="Lau C.P."/>
            <person name="Li Y."/>
            <person name="Huang Z.M."/>
            <person name="Ba J.G."/>
            <person name="Yim A.K."/>
            <person name="Ouyang C.Y."/>
            <person name="Ngai S.M."/>
            <person name="Chan T.F."/>
            <person name="Leung E.L."/>
            <person name="Liu L."/>
            <person name="Liu Z.G."/>
            <person name="Tsui S.K."/>
        </authorList>
    </citation>
    <scope>NUCLEOTIDE SEQUENCE [LARGE SCALE GENOMIC DNA]</scope>
    <source>
        <strain evidence="2">Derp</strain>
    </source>
</reference>
<sequence>MFKSEKRLPNFLNRNKGVKKSSNFHQHILGLTLPNCLERIINVTSSPSSTLLSINFKNGIRPRRISILDSIKLLLLLNLLMALLISVAIAVAIDLLLPHMVLAAFCHPGVHYHHSLTHRHQG</sequence>
<evidence type="ECO:0000313" key="3">
    <source>
        <dbReference type="Proteomes" id="UP000887458"/>
    </source>
</evidence>
<reference evidence="2 3" key="2">
    <citation type="journal article" date="2022" name="Mol. Biol. Evol.">
        <title>Comparative Genomics Reveals Insights into the Divergent Evolution of Astigmatic Mites and Household Pest Adaptations.</title>
        <authorList>
            <person name="Xiong Q."/>
            <person name="Wan A.T."/>
            <person name="Liu X."/>
            <person name="Fung C.S."/>
            <person name="Xiao X."/>
            <person name="Malainual N."/>
            <person name="Hou J."/>
            <person name="Wang L."/>
            <person name="Wang M."/>
            <person name="Yang K.Y."/>
            <person name="Cui Y."/>
            <person name="Leung E.L."/>
            <person name="Nong W."/>
            <person name="Shin S.K."/>
            <person name="Au S.W."/>
            <person name="Jeong K.Y."/>
            <person name="Chew F.T."/>
            <person name="Hui J.H."/>
            <person name="Leung T.F."/>
            <person name="Tungtrongchitr A."/>
            <person name="Zhong N."/>
            <person name="Liu Z."/>
            <person name="Tsui S.K."/>
        </authorList>
    </citation>
    <scope>NUCLEOTIDE SEQUENCE [LARGE SCALE GENOMIC DNA]</scope>
    <source>
        <strain evidence="2">Derp</strain>
    </source>
</reference>
<evidence type="ECO:0000313" key="2">
    <source>
        <dbReference type="EMBL" id="KAH9416647.1"/>
    </source>
</evidence>
<feature type="transmembrane region" description="Helical" evidence="1">
    <location>
        <begin position="73"/>
        <end position="93"/>
    </location>
</feature>
<gene>
    <name evidence="2" type="ORF">DERP_010012</name>
</gene>
<comment type="caution">
    <text evidence="2">The sequence shown here is derived from an EMBL/GenBank/DDBJ whole genome shotgun (WGS) entry which is preliminary data.</text>
</comment>
<organism evidence="2 3">
    <name type="scientific">Dermatophagoides pteronyssinus</name>
    <name type="common">European house dust mite</name>
    <dbReference type="NCBI Taxonomy" id="6956"/>
    <lineage>
        <taxon>Eukaryota</taxon>
        <taxon>Metazoa</taxon>
        <taxon>Ecdysozoa</taxon>
        <taxon>Arthropoda</taxon>
        <taxon>Chelicerata</taxon>
        <taxon>Arachnida</taxon>
        <taxon>Acari</taxon>
        <taxon>Acariformes</taxon>
        <taxon>Sarcoptiformes</taxon>
        <taxon>Astigmata</taxon>
        <taxon>Psoroptidia</taxon>
        <taxon>Analgoidea</taxon>
        <taxon>Pyroglyphidae</taxon>
        <taxon>Dermatophagoidinae</taxon>
        <taxon>Dermatophagoides</taxon>
    </lineage>
</organism>
<dbReference type="EMBL" id="NJHN03000090">
    <property type="protein sequence ID" value="KAH9416647.1"/>
    <property type="molecule type" value="Genomic_DNA"/>
</dbReference>